<dbReference type="CDD" id="cd00268">
    <property type="entry name" value="DEADc"/>
    <property type="match status" value="1"/>
</dbReference>
<keyword evidence="12" id="KW-1185">Reference proteome</keyword>
<dbReference type="SMART" id="SM00490">
    <property type="entry name" value="HELICc"/>
    <property type="match status" value="1"/>
</dbReference>
<keyword evidence="1 5" id="KW-0547">Nucleotide-binding</keyword>
<dbReference type="Proteomes" id="UP001157439">
    <property type="component" value="Unassembled WGS sequence"/>
</dbReference>
<organism evidence="11 12">
    <name type="scientific">Paraferrimonas haliotis</name>
    <dbReference type="NCBI Taxonomy" id="2013866"/>
    <lineage>
        <taxon>Bacteria</taxon>
        <taxon>Pseudomonadati</taxon>
        <taxon>Pseudomonadota</taxon>
        <taxon>Gammaproteobacteria</taxon>
        <taxon>Alteromonadales</taxon>
        <taxon>Ferrimonadaceae</taxon>
        <taxon>Paraferrimonas</taxon>
    </lineage>
</organism>
<comment type="similarity">
    <text evidence="5">Belongs to the DEAD box helicase family. SrmB subfamily.</text>
</comment>
<evidence type="ECO:0000259" key="10">
    <source>
        <dbReference type="PROSITE" id="PS51195"/>
    </source>
</evidence>
<feature type="domain" description="Helicase C-terminal" evidence="9">
    <location>
        <begin position="232"/>
        <end position="384"/>
    </location>
</feature>
<evidence type="ECO:0000256" key="5">
    <source>
        <dbReference type="HAMAP-Rule" id="MF_00967"/>
    </source>
</evidence>
<dbReference type="InterPro" id="IPR014001">
    <property type="entry name" value="Helicase_ATP-bd"/>
</dbReference>
<dbReference type="GO" id="GO:0005829">
    <property type="term" value="C:cytosol"/>
    <property type="evidence" value="ECO:0007669"/>
    <property type="project" value="TreeGrafter"/>
</dbReference>
<keyword evidence="4 5" id="KW-0067">ATP-binding</keyword>
<comment type="caution">
    <text evidence="11">The sequence shown here is derived from an EMBL/GenBank/DDBJ whole genome shotgun (WGS) entry which is preliminary data.</text>
</comment>
<dbReference type="Gene3D" id="3.40.50.300">
    <property type="entry name" value="P-loop containing nucleotide triphosphate hydrolases"/>
    <property type="match status" value="2"/>
</dbReference>
<dbReference type="GO" id="GO:0005524">
    <property type="term" value="F:ATP binding"/>
    <property type="evidence" value="ECO:0007669"/>
    <property type="project" value="UniProtKB-UniRule"/>
</dbReference>
<dbReference type="InterPro" id="IPR001650">
    <property type="entry name" value="Helicase_C-like"/>
</dbReference>
<dbReference type="GO" id="GO:0003676">
    <property type="term" value="F:nucleic acid binding"/>
    <property type="evidence" value="ECO:0007669"/>
    <property type="project" value="InterPro"/>
</dbReference>
<feature type="domain" description="DEAD-box RNA helicase Q" evidence="10">
    <location>
        <begin position="1"/>
        <end position="29"/>
    </location>
</feature>
<evidence type="ECO:0000256" key="7">
    <source>
        <dbReference type="SAM" id="MobiDB-lite"/>
    </source>
</evidence>
<proteinExistence type="inferred from homology"/>
<evidence type="ECO:0000256" key="6">
    <source>
        <dbReference type="PROSITE-ProRule" id="PRU00552"/>
    </source>
</evidence>
<comment type="subcellular location">
    <subcellularLocation>
        <location evidence="5">Cytoplasm</location>
    </subcellularLocation>
</comment>
<dbReference type="InterPro" id="IPR000629">
    <property type="entry name" value="RNA-helicase_DEAD-box_CS"/>
</dbReference>
<dbReference type="PANTHER" id="PTHR47959">
    <property type="entry name" value="ATP-DEPENDENT RNA HELICASE RHLE-RELATED"/>
    <property type="match status" value="1"/>
</dbReference>
<dbReference type="EC" id="3.6.4.13" evidence="5"/>
<reference evidence="11 12" key="1">
    <citation type="journal article" date="2014" name="Int. J. Syst. Evol. Microbiol.">
        <title>Complete genome sequence of Corynebacterium casei LMG S-19264T (=DSM 44701T), isolated from a smear-ripened cheese.</title>
        <authorList>
            <consortium name="US DOE Joint Genome Institute (JGI-PGF)"/>
            <person name="Walter F."/>
            <person name="Albersmeier A."/>
            <person name="Kalinowski J."/>
            <person name="Ruckert C."/>
        </authorList>
    </citation>
    <scope>NUCLEOTIDE SEQUENCE [LARGE SCALE GENOMIC DNA]</scope>
    <source>
        <strain evidence="11 12">NBRC 112785</strain>
    </source>
</reference>
<dbReference type="PROSITE" id="PS51194">
    <property type="entry name" value="HELICASE_CTER"/>
    <property type="match status" value="1"/>
</dbReference>
<dbReference type="Pfam" id="PF00270">
    <property type="entry name" value="DEAD"/>
    <property type="match status" value="1"/>
</dbReference>
<evidence type="ECO:0000259" key="8">
    <source>
        <dbReference type="PROSITE" id="PS51192"/>
    </source>
</evidence>
<comment type="subunit">
    <text evidence="5">Interacts with the 50S ribosomal subunit.</text>
</comment>
<dbReference type="SUPFAM" id="SSF52540">
    <property type="entry name" value="P-loop containing nucleoside triphosphate hydrolases"/>
    <property type="match status" value="1"/>
</dbReference>
<dbReference type="InterPro" id="IPR044742">
    <property type="entry name" value="DEAD/DEAH_RhlB"/>
</dbReference>
<dbReference type="Pfam" id="PF00271">
    <property type="entry name" value="Helicase_C"/>
    <property type="match status" value="1"/>
</dbReference>
<evidence type="ECO:0000256" key="1">
    <source>
        <dbReference type="ARBA" id="ARBA00022741"/>
    </source>
</evidence>
<dbReference type="PROSITE" id="PS00039">
    <property type="entry name" value="DEAD_ATP_HELICASE"/>
    <property type="match status" value="1"/>
</dbReference>
<dbReference type="PANTHER" id="PTHR47959:SF3">
    <property type="entry name" value="ATP-DEPENDENT RNA HELICASE SRMB"/>
    <property type="match status" value="1"/>
</dbReference>
<feature type="region of interest" description="Disordered" evidence="7">
    <location>
        <begin position="374"/>
        <end position="407"/>
    </location>
</feature>
<keyword evidence="2 5" id="KW-0378">Hydrolase</keyword>
<evidence type="ECO:0000256" key="4">
    <source>
        <dbReference type="ARBA" id="ARBA00022840"/>
    </source>
</evidence>
<dbReference type="GO" id="GO:0003724">
    <property type="term" value="F:RNA helicase activity"/>
    <property type="evidence" value="ECO:0007669"/>
    <property type="project" value="UniProtKB-UniRule"/>
</dbReference>
<feature type="compositionally biased region" description="Basic residues" evidence="7">
    <location>
        <begin position="377"/>
        <end position="407"/>
    </location>
</feature>
<keyword evidence="3 5" id="KW-0347">Helicase</keyword>
<dbReference type="GO" id="GO:0000027">
    <property type="term" value="P:ribosomal large subunit assembly"/>
    <property type="evidence" value="ECO:0007669"/>
    <property type="project" value="UniProtKB-UniRule"/>
</dbReference>
<dbReference type="EMBL" id="BSPO01000002">
    <property type="protein sequence ID" value="GLS83072.1"/>
    <property type="molecule type" value="Genomic_DNA"/>
</dbReference>
<dbReference type="RefSeq" id="WP_095497359.1">
    <property type="nucleotide sequence ID" value="NZ_BSPO01000002.1"/>
</dbReference>
<dbReference type="InterPro" id="IPR028621">
    <property type="entry name" value="DEAD_helicase_SrmB"/>
</dbReference>
<dbReference type="HAMAP" id="MF_00967">
    <property type="entry name" value="DEAD_helicase_SrmB"/>
    <property type="match status" value="1"/>
</dbReference>
<comment type="function">
    <text evidence="5">DEAD-box RNA helicase involved in the assembly of the 50S ribosomal subunit at low temperature. Exhibits RNA-stimulated ATP hydrolysis and RNA unwinding activity.</text>
</comment>
<keyword evidence="5" id="KW-0963">Cytoplasm</keyword>
<sequence length="407" mass="45756">MSFDHLLLDQRLLASLKRMEHEKPTTIQESVLPLAMDQRDILASAPTGTGKTAAFLLPMIQHLLDFPRRAPGPARALILTPTRELAAQIHQYASHLATDCDLNIGIITGGQDYIPQLAKLKKNMDILVATPGRLVEYIANEDFVLDKLELLVIDEADRMLDMGFRNTVIDIATAALNRQQTMLFSATLDSPGVEAFADKVLNEPERLQAKPPRRESQKIHQWVHIADDAQHKFKLLLHWLQQPEVSRAIVFVKKRETVAELEGKLQSQGITAAFLRGDMEQRDRFRALSRLVKGEVNVLIATDVAARGIDVDDVSHVINYDMPRKADIYVHRIGRTGRAGAKGTAISLVEAHDVAVLPKIERFTEQQLKRRIIKELRPKHKEAKPPTKKKVKKKGSKKPKAKTKAKK</sequence>
<dbReference type="InterPro" id="IPR027417">
    <property type="entry name" value="P-loop_NTPase"/>
</dbReference>
<dbReference type="PROSITE" id="PS51192">
    <property type="entry name" value="HELICASE_ATP_BIND_1"/>
    <property type="match status" value="1"/>
</dbReference>
<keyword evidence="5" id="KW-0690">Ribosome biogenesis</keyword>
<name>A0AA37WW79_9GAMM</name>
<dbReference type="InterPro" id="IPR014014">
    <property type="entry name" value="RNA_helicase_DEAD_Q_motif"/>
</dbReference>
<dbReference type="InterPro" id="IPR050079">
    <property type="entry name" value="DEAD_box_RNA_helicase"/>
</dbReference>
<evidence type="ECO:0000313" key="11">
    <source>
        <dbReference type="EMBL" id="GLS83072.1"/>
    </source>
</evidence>
<evidence type="ECO:0000256" key="3">
    <source>
        <dbReference type="ARBA" id="ARBA00022806"/>
    </source>
</evidence>
<dbReference type="InterPro" id="IPR011545">
    <property type="entry name" value="DEAD/DEAH_box_helicase_dom"/>
</dbReference>
<gene>
    <name evidence="5 11" type="primary">srmB</name>
    <name evidence="11" type="ORF">GCM10007894_10490</name>
</gene>
<dbReference type="AlphaFoldDB" id="A0AA37WW79"/>
<feature type="domain" description="Helicase ATP-binding" evidence="8">
    <location>
        <begin position="32"/>
        <end position="206"/>
    </location>
</feature>
<protein>
    <recommendedName>
        <fullName evidence="5">ATP-dependent RNA helicase SrmB</fullName>
        <ecNumber evidence="5">3.6.4.13</ecNumber>
    </recommendedName>
</protein>
<evidence type="ECO:0000313" key="12">
    <source>
        <dbReference type="Proteomes" id="UP001157439"/>
    </source>
</evidence>
<accession>A0AA37WW79</accession>
<feature type="short sequence motif" description="Q motif" evidence="6">
    <location>
        <begin position="1"/>
        <end position="29"/>
    </location>
</feature>
<evidence type="ECO:0000256" key="2">
    <source>
        <dbReference type="ARBA" id="ARBA00022801"/>
    </source>
</evidence>
<dbReference type="GO" id="GO:0016787">
    <property type="term" value="F:hydrolase activity"/>
    <property type="evidence" value="ECO:0007669"/>
    <property type="project" value="UniProtKB-KW"/>
</dbReference>
<dbReference type="CDD" id="cd18787">
    <property type="entry name" value="SF2_C_DEAD"/>
    <property type="match status" value="1"/>
</dbReference>
<evidence type="ECO:0000259" key="9">
    <source>
        <dbReference type="PROSITE" id="PS51194"/>
    </source>
</evidence>
<comment type="catalytic activity">
    <reaction evidence="5">
        <text>ATP + H2O = ADP + phosphate + H(+)</text>
        <dbReference type="Rhea" id="RHEA:13065"/>
        <dbReference type="ChEBI" id="CHEBI:15377"/>
        <dbReference type="ChEBI" id="CHEBI:15378"/>
        <dbReference type="ChEBI" id="CHEBI:30616"/>
        <dbReference type="ChEBI" id="CHEBI:43474"/>
        <dbReference type="ChEBI" id="CHEBI:456216"/>
        <dbReference type="EC" id="3.6.4.13"/>
    </reaction>
</comment>
<dbReference type="PROSITE" id="PS51195">
    <property type="entry name" value="Q_MOTIF"/>
    <property type="match status" value="1"/>
</dbReference>
<dbReference type="NCBIfam" id="NF008394">
    <property type="entry name" value="PRK11192.1"/>
    <property type="match status" value="1"/>
</dbReference>
<dbReference type="SMART" id="SM00487">
    <property type="entry name" value="DEXDc"/>
    <property type="match status" value="1"/>
</dbReference>